<protein>
    <submittedName>
        <fullName evidence="1">Uncharacterized protein</fullName>
    </submittedName>
</protein>
<comment type="caution">
    <text evidence="1">The sequence shown here is derived from an EMBL/GenBank/DDBJ whole genome shotgun (WGS) entry which is preliminary data.</text>
</comment>
<keyword evidence="2" id="KW-1185">Reference proteome</keyword>
<evidence type="ECO:0000313" key="2">
    <source>
        <dbReference type="Proteomes" id="UP000821865"/>
    </source>
</evidence>
<dbReference type="Proteomes" id="UP000821865">
    <property type="component" value="Chromosome 9"/>
</dbReference>
<dbReference type="EMBL" id="CM023478">
    <property type="protein sequence ID" value="KAH7934202.1"/>
    <property type="molecule type" value="Genomic_DNA"/>
</dbReference>
<proteinExistence type="predicted"/>
<organism evidence="1 2">
    <name type="scientific">Dermacentor silvarum</name>
    <name type="common">Tick</name>
    <dbReference type="NCBI Taxonomy" id="543639"/>
    <lineage>
        <taxon>Eukaryota</taxon>
        <taxon>Metazoa</taxon>
        <taxon>Ecdysozoa</taxon>
        <taxon>Arthropoda</taxon>
        <taxon>Chelicerata</taxon>
        <taxon>Arachnida</taxon>
        <taxon>Acari</taxon>
        <taxon>Parasitiformes</taxon>
        <taxon>Ixodida</taxon>
        <taxon>Ixodoidea</taxon>
        <taxon>Ixodidae</taxon>
        <taxon>Rhipicephalinae</taxon>
        <taxon>Dermacentor</taxon>
    </lineage>
</organism>
<accession>A0ACB8C5R6</accession>
<sequence length="402" mass="45314">MRTERSCGTCVDFSTGYSLESAPLRHEYVMHVRLPRSRWLVLVEEGGHLAGVTHPCESRCKKYTVARAGTDPPVVYRNGECAVSWYRTLCTPVLLQAIMVWQYVTPIVGSLLALFLAVLYFTGPADDALAAEVILGDRRDDDGWLPPAFVDFTGAINAPQNTLAAIHEANRTGASGIKLYLAIQGYSIGVLIHDRKELERAAKRRRMLKATKDLNRLRANDVGEDGERAPTLKEGVEECLRLGLRVIVDVQEHDIHSVFHIVNLFRERPEIYRRVLVVSPSPKFLVHLDGGRIVTALTRPAGSYAYEDEQNTKRRYDKILWHLIAKAADWLLEWSFDCGLLTHLTMVSAVLVNASVISPQYVRSWRDCGMRVIALASNDWAEHDYLRRVVQVPIVTSNLRRS</sequence>
<evidence type="ECO:0000313" key="1">
    <source>
        <dbReference type="EMBL" id="KAH7934202.1"/>
    </source>
</evidence>
<gene>
    <name evidence="1" type="ORF">HPB49_022972</name>
</gene>
<reference evidence="1" key="1">
    <citation type="submission" date="2020-05" db="EMBL/GenBank/DDBJ databases">
        <title>Large-scale comparative analyses of tick genomes elucidate their genetic diversity and vector capacities.</title>
        <authorList>
            <person name="Jia N."/>
            <person name="Wang J."/>
            <person name="Shi W."/>
            <person name="Du L."/>
            <person name="Sun Y."/>
            <person name="Zhan W."/>
            <person name="Jiang J."/>
            <person name="Wang Q."/>
            <person name="Zhang B."/>
            <person name="Ji P."/>
            <person name="Sakyi L.B."/>
            <person name="Cui X."/>
            <person name="Yuan T."/>
            <person name="Jiang B."/>
            <person name="Yang W."/>
            <person name="Lam T.T.-Y."/>
            <person name="Chang Q."/>
            <person name="Ding S."/>
            <person name="Wang X."/>
            <person name="Zhu J."/>
            <person name="Ruan X."/>
            <person name="Zhao L."/>
            <person name="Wei J."/>
            <person name="Que T."/>
            <person name="Du C."/>
            <person name="Cheng J."/>
            <person name="Dai P."/>
            <person name="Han X."/>
            <person name="Huang E."/>
            <person name="Gao Y."/>
            <person name="Liu J."/>
            <person name="Shao H."/>
            <person name="Ye R."/>
            <person name="Li L."/>
            <person name="Wei W."/>
            <person name="Wang X."/>
            <person name="Wang C."/>
            <person name="Yang T."/>
            <person name="Huo Q."/>
            <person name="Li W."/>
            <person name="Guo W."/>
            <person name="Chen H."/>
            <person name="Zhou L."/>
            <person name="Ni X."/>
            <person name="Tian J."/>
            <person name="Zhou Y."/>
            <person name="Sheng Y."/>
            <person name="Liu T."/>
            <person name="Pan Y."/>
            <person name="Xia L."/>
            <person name="Li J."/>
            <person name="Zhao F."/>
            <person name="Cao W."/>
        </authorList>
    </citation>
    <scope>NUCLEOTIDE SEQUENCE</scope>
    <source>
        <strain evidence="1">Dsil-2018</strain>
    </source>
</reference>
<name>A0ACB8C5R6_DERSI</name>